<sequence>MYAPGHLGELAQIVDFVLVDTVIEETGSCEERLRLLRSRVVVHFGGARGGHLPDDDLGECCSGASGNGLQRFVQLLRQQRPDGSAPTCRRDR</sequence>
<feature type="domain" description="Transposase IS4 N-terminal" evidence="1">
    <location>
        <begin position="4"/>
        <end position="44"/>
    </location>
</feature>
<reference evidence="2 3" key="1">
    <citation type="submission" date="2024-06" db="EMBL/GenBank/DDBJ databases">
        <title>The Natural Products Discovery Center: Release of the First 8490 Sequenced Strains for Exploring Actinobacteria Biosynthetic Diversity.</title>
        <authorList>
            <person name="Kalkreuter E."/>
            <person name="Kautsar S.A."/>
            <person name="Yang D."/>
            <person name="Bader C.D."/>
            <person name="Teijaro C.N."/>
            <person name="Fluegel L."/>
            <person name="Davis C.M."/>
            <person name="Simpson J.R."/>
            <person name="Lauterbach L."/>
            <person name="Steele A.D."/>
            <person name="Gui C."/>
            <person name="Meng S."/>
            <person name="Li G."/>
            <person name="Viehrig K."/>
            <person name="Ye F."/>
            <person name="Su P."/>
            <person name="Kiefer A.F."/>
            <person name="Nichols A."/>
            <person name="Cepeda A.J."/>
            <person name="Yan W."/>
            <person name="Fan B."/>
            <person name="Jiang Y."/>
            <person name="Adhikari A."/>
            <person name="Zheng C.-J."/>
            <person name="Schuster L."/>
            <person name="Cowan T.M."/>
            <person name="Smanski M.J."/>
            <person name="Chevrette M.G."/>
            <person name="De Carvalho L.P.S."/>
            <person name="Shen B."/>
        </authorList>
    </citation>
    <scope>NUCLEOTIDE SEQUENCE [LARGE SCALE GENOMIC DNA]</scope>
    <source>
        <strain evidence="2 3">NPDC048274</strain>
    </source>
</reference>
<comment type="caution">
    <text evidence="2">The sequence shown here is derived from an EMBL/GenBank/DDBJ whole genome shotgun (WGS) entry which is preliminary data.</text>
</comment>
<dbReference type="EMBL" id="JBEZLS010000015">
    <property type="protein sequence ID" value="MEU9353561.1"/>
    <property type="molecule type" value="Genomic_DNA"/>
</dbReference>
<dbReference type="Proteomes" id="UP001551582">
    <property type="component" value="Unassembled WGS sequence"/>
</dbReference>
<dbReference type="InterPro" id="IPR024473">
    <property type="entry name" value="Transposases_IS4_N"/>
</dbReference>
<evidence type="ECO:0000313" key="3">
    <source>
        <dbReference type="Proteomes" id="UP001551582"/>
    </source>
</evidence>
<accession>A0ABV3E8U8</accession>
<gene>
    <name evidence="2" type="ORF">AB0D65_21860</name>
</gene>
<dbReference type="Pfam" id="PF13006">
    <property type="entry name" value="Nterm_IS4"/>
    <property type="match status" value="1"/>
</dbReference>
<keyword evidence="3" id="KW-1185">Reference proteome</keyword>
<protein>
    <submittedName>
        <fullName evidence="2">Transposase domain-containing protein</fullName>
    </submittedName>
</protein>
<organism evidence="2 3">
    <name type="scientific">Streptomyces griseoloalbus</name>
    <dbReference type="NCBI Taxonomy" id="67303"/>
    <lineage>
        <taxon>Bacteria</taxon>
        <taxon>Bacillati</taxon>
        <taxon>Actinomycetota</taxon>
        <taxon>Actinomycetes</taxon>
        <taxon>Kitasatosporales</taxon>
        <taxon>Streptomycetaceae</taxon>
        <taxon>Streptomyces</taxon>
    </lineage>
</organism>
<evidence type="ECO:0000259" key="1">
    <source>
        <dbReference type="Pfam" id="PF13006"/>
    </source>
</evidence>
<proteinExistence type="predicted"/>
<name>A0ABV3E8U8_9ACTN</name>
<evidence type="ECO:0000313" key="2">
    <source>
        <dbReference type="EMBL" id="MEU9353561.1"/>
    </source>
</evidence>